<evidence type="ECO:0000313" key="2">
    <source>
        <dbReference type="EMBL" id="UOO90965.1"/>
    </source>
</evidence>
<feature type="chain" id="PRO_5045974996" evidence="1">
    <location>
        <begin position="21"/>
        <end position="242"/>
    </location>
</feature>
<dbReference type="InterPro" id="IPR032322">
    <property type="entry name" value="DUF4850"/>
</dbReference>
<evidence type="ECO:0000313" key="3">
    <source>
        <dbReference type="Proteomes" id="UP000832011"/>
    </source>
</evidence>
<dbReference type="Proteomes" id="UP000832011">
    <property type="component" value="Chromosome"/>
</dbReference>
<organism evidence="2 3">
    <name type="scientific">Vitreoscilla massiliensis</name>
    <dbReference type="NCBI Taxonomy" id="1689272"/>
    <lineage>
        <taxon>Bacteria</taxon>
        <taxon>Pseudomonadati</taxon>
        <taxon>Pseudomonadota</taxon>
        <taxon>Betaproteobacteria</taxon>
        <taxon>Neisseriales</taxon>
        <taxon>Neisseriaceae</taxon>
        <taxon>Vitreoscilla</taxon>
    </lineage>
</organism>
<keyword evidence="1" id="KW-0732">Signal</keyword>
<proteinExistence type="predicted"/>
<name>A0ABY4E6F9_9NEIS</name>
<sequence>MRHSLLIALMIGSFSGISEAQAYEASVPQFAQERAVRQMQNQWQNIGKVYLADGKTLPAAAISVNNPMDDGLLQDKVACTPKSCDLNVSLTAAQSEQLQALRISGIGWVLAPRGWKDVEAAVGVNGSQSFLLKSPDGRESISYYNSGACVGCAYSAASPFFPQALKLAKENEFGYNDPSAAIKIVRPNSTNALFSYTLKGQYTTHGKAVFDSGEDIPYQNLRATLKPAQQDLAGLILNTGIH</sequence>
<keyword evidence="3" id="KW-1185">Reference proteome</keyword>
<gene>
    <name evidence="2" type="ORF">LVJ82_08385</name>
</gene>
<protein>
    <submittedName>
        <fullName evidence="2">DUF4850 domain-containing protein</fullName>
    </submittedName>
</protein>
<accession>A0ABY4E6F9</accession>
<feature type="signal peptide" evidence="1">
    <location>
        <begin position="1"/>
        <end position="20"/>
    </location>
</feature>
<dbReference type="RefSeq" id="WP_082625512.1">
    <property type="nucleotide sequence ID" value="NZ_CABKVG010000006.1"/>
</dbReference>
<reference evidence="2 3" key="1">
    <citation type="journal article" date="2022" name="Res Sq">
        <title>Evolution of multicellular longitudinally dividing oral cavity symbionts (Neisseriaceae).</title>
        <authorList>
            <person name="Nyongesa S."/>
            <person name="Weber P."/>
            <person name="Bernet E."/>
            <person name="Pullido F."/>
            <person name="Nieckarz M."/>
            <person name="Delaby M."/>
            <person name="Nieves C."/>
            <person name="Viehboeck T."/>
            <person name="Krause N."/>
            <person name="Rivera-Millot A."/>
            <person name="Nakamura A."/>
            <person name="Vischer N."/>
            <person name="VanNieuwenhze M."/>
            <person name="Brun Y."/>
            <person name="Cava F."/>
            <person name="Bulgheresi S."/>
            <person name="Veyrier F."/>
        </authorList>
    </citation>
    <scope>NUCLEOTIDE SEQUENCE [LARGE SCALE GENOMIC DNA]</scope>
    <source>
        <strain evidence="2 3">SN4</strain>
    </source>
</reference>
<evidence type="ECO:0000256" key="1">
    <source>
        <dbReference type="SAM" id="SignalP"/>
    </source>
</evidence>
<dbReference type="Pfam" id="PF16142">
    <property type="entry name" value="DUF4850"/>
    <property type="match status" value="1"/>
</dbReference>
<dbReference type="EMBL" id="CP091511">
    <property type="protein sequence ID" value="UOO90965.1"/>
    <property type="molecule type" value="Genomic_DNA"/>
</dbReference>